<sequence>MVSFQWIATFALASFVAQVQGVAVEGAAALIPATYHLAPSFEGRSIDNLLKPRACPAGFGLCSIGNFCCPTGDFCCVGSAGVGCNPPNTNCCFDGRFCDAQHYCVEINSSTAGCCPNGKICTV</sequence>
<evidence type="ECO:0008006" key="4">
    <source>
        <dbReference type="Google" id="ProtNLM"/>
    </source>
</evidence>
<evidence type="ECO:0000313" key="2">
    <source>
        <dbReference type="EMBL" id="KIJ33684.1"/>
    </source>
</evidence>
<gene>
    <name evidence="2" type="ORF">M422DRAFT_70352</name>
</gene>
<feature type="chain" id="PRO_5002204187" description="Granulins domain-containing protein" evidence="1">
    <location>
        <begin position="22"/>
        <end position="123"/>
    </location>
</feature>
<dbReference type="AlphaFoldDB" id="A0A0C9UFV3"/>
<feature type="signal peptide" evidence="1">
    <location>
        <begin position="1"/>
        <end position="21"/>
    </location>
</feature>
<proteinExistence type="predicted"/>
<keyword evidence="1" id="KW-0732">Signal</keyword>
<reference evidence="2 3" key="1">
    <citation type="submission" date="2014-06" db="EMBL/GenBank/DDBJ databases">
        <title>Evolutionary Origins and Diversification of the Mycorrhizal Mutualists.</title>
        <authorList>
            <consortium name="DOE Joint Genome Institute"/>
            <consortium name="Mycorrhizal Genomics Consortium"/>
            <person name="Kohler A."/>
            <person name="Kuo A."/>
            <person name="Nagy L.G."/>
            <person name="Floudas D."/>
            <person name="Copeland A."/>
            <person name="Barry K.W."/>
            <person name="Cichocki N."/>
            <person name="Veneault-Fourrey C."/>
            <person name="LaButti K."/>
            <person name="Lindquist E.A."/>
            <person name="Lipzen A."/>
            <person name="Lundell T."/>
            <person name="Morin E."/>
            <person name="Murat C."/>
            <person name="Riley R."/>
            <person name="Ohm R."/>
            <person name="Sun H."/>
            <person name="Tunlid A."/>
            <person name="Henrissat B."/>
            <person name="Grigoriev I.V."/>
            <person name="Hibbett D.S."/>
            <person name="Martin F."/>
        </authorList>
    </citation>
    <scope>NUCLEOTIDE SEQUENCE [LARGE SCALE GENOMIC DNA]</scope>
    <source>
        <strain evidence="2 3">SS14</strain>
    </source>
</reference>
<dbReference type="Proteomes" id="UP000054279">
    <property type="component" value="Unassembled WGS sequence"/>
</dbReference>
<dbReference type="HOGENOM" id="CLU_2016665_0_0_1"/>
<accession>A0A0C9UFV3</accession>
<protein>
    <recommendedName>
        <fullName evidence="4">Granulins domain-containing protein</fullName>
    </recommendedName>
</protein>
<organism evidence="2 3">
    <name type="scientific">Sphaerobolus stellatus (strain SS14)</name>
    <dbReference type="NCBI Taxonomy" id="990650"/>
    <lineage>
        <taxon>Eukaryota</taxon>
        <taxon>Fungi</taxon>
        <taxon>Dikarya</taxon>
        <taxon>Basidiomycota</taxon>
        <taxon>Agaricomycotina</taxon>
        <taxon>Agaricomycetes</taxon>
        <taxon>Phallomycetidae</taxon>
        <taxon>Geastrales</taxon>
        <taxon>Sphaerobolaceae</taxon>
        <taxon>Sphaerobolus</taxon>
    </lineage>
</organism>
<name>A0A0C9UFV3_SPHS4</name>
<evidence type="ECO:0000256" key="1">
    <source>
        <dbReference type="SAM" id="SignalP"/>
    </source>
</evidence>
<evidence type="ECO:0000313" key="3">
    <source>
        <dbReference type="Proteomes" id="UP000054279"/>
    </source>
</evidence>
<keyword evidence="3" id="KW-1185">Reference proteome</keyword>
<dbReference type="EMBL" id="KN837209">
    <property type="protein sequence ID" value="KIJ33684.1"/>
    <property type="molecule type" value="Genomic_DNA"/>
</dbReference>